<dbReference type="InterPro" id="IPR008949">
    <property type="entry name" value="Isoprenoid_synthase_dom_sf"/>
</dbReference>
<dbReference type="SUPFAM" id="SSF48576">
    <property type="entry name" value="Terpenoid synthases"/>
    <property type="match status" value="1"/>
</dbReference>
<dbReference type="Gene3D" id="1.10.600.10">
    <property type="entry name" value="Farnesyl Diphosphate Synthase"/>
    <property type="match status" value="1"/>
</dbReference>
<dbReference type="RefSeq" id="WP_089668005.1">
    <property type="nucleotide sequence ID" value="NZ_FOJA01000001.1"/>
</dbReference>
<sequence>MTGRPRGALGRAAVDDGVADALADASGECLSVARRSVEDLGDRWYGRLVAVSHDAVADPPRSDAVLPAAVSVELLRGYCRLRASLLADRPDDRTTLDATNQSAALLAGDYLHAMAFLELQSLPRSAPDDGVTVLTDALESIRAGFSSAFAGPVDSDTGPTALVEQTVGSVADAAVRLGVSLSGTDHDAADSLAAAARDFATARGLRQFRDAVHQTSVEFPFRVDDAALREAADDRHAEASRRLRELRTDIDAEGVRRLARASDRHAAASSPQR</sequence>
<dbReference type="OrthoDB" id="202855at2157"/>
<gene>
    <name evidence="1" type="ORF">SAMN04487945_0702</name>
</gene>
<keyword evidence="2" id="KW-1185">Reference proteome</keyword>
<dbReference type="STRING" id="355548.SAMN04487945_0702"/>
<dbReference type="Proteomes" id="UP000198518">
    <property type="component" value="Unassembled WGS sequence"/>
</dbReference>
<name>A0A1I0NAC2_9EURY</name>
<evidence type="ECO:0008006" key="3">
    <source>
        <dbReference type="Google" id="ProtNLM"/>
    </source>
</evidence>
<proteinExistence type="predicted"/>
<protein>
    <recommendedName>
        <fullName evidence="3">Polyprenyl synthetase</fullName>
    </recommendedName>
</protein>
<reference evidence="1 2" key="1">
    <citation type="submission" date="2016-10" db="EMBL/GenBank/DDBJ databases">
        <authorList>
            <person name="de Groot N.N."/>
        </authorList>
    </citation>
    <scope>NUCLEOTIDE SEQUENCE [LARGE SCALE GENOMIC DNA]</scope>
    <source>
        <strain evidence="1 2">CGMCC 1.5337</strain>
    </source>
</reference>
<accession>A0A1I0NAC2</accession>
<dbReference type="EMBL" id="FOJA01000001">
    <property type="protein sequence ID" value="SEV97856.1"/>
    <property type="molecule type" value="Genomic_DNA"/>
</dbReference>
<dbReference type="AlphaFoldDB" id="A0A1I0NAC2"/>
<organism evidence="1 2">
    <name type="scientific">Halobacterium jilantaiense</name>
    <dbReference type="NCBI Taxonomy" id="355548"/>
    <lineage>
        <taxon>Archaea</taxon>
        <taxon>Methanobacteriati</taxon>
        <taxon>Methanobacteriota</taxon>
        <taxon>Stenosarchaea group</taxon>
        <taxon>Halobacteria</taxon>
        <taxon>Halobacteriales</taxon>
        <taxon>Halobacteriaceae</taxon>
        <taxon>Halobacterium</taxon>
    </lineage>
</organism>
<evidence type="ECO:0000313" key="2">
    <source>
        <dbReference type="Proteomes" id="UP000198518"/>
    </source>
</evidence>
<evidence type="ECO:0000313" key="1">
    <source>
        <dbReference type="EMBL" id="SEV97856.1"/>
    </source>
</evidence>